<dbReference type="EMBL" id="AZGC01000049">
    <property type="protein sequence ID" value="KRL92968.1"/>
    <property type="molecule type" value="Genomic_DNA"/>
</dbReference>
<evidence type="ECO:0000313" key="2">
    <source>
        <dbReference type="Proteomes" id="UP000051084"/>
    </source>
</evidence>
<dbReference type="PATRIC" id="fig|1423742.4.peg.78"/>
<protein>
    <submittedName>
        <fullName evidence="1">Uncharacterized protein</fullName>
    </submittedName>
</protein>
<gene>
    <name evidence="1" type="ORF">FC21_GL000069</name>
</gene>
<accession>A0A0R1UNI9</accession>
<organism evidence="1 2">
    <name type="scientific">Limosilactobacillus equigenerosi DSM 18793 = JCM 14505</name>
    <dbReference type="NCBI Taxonomy" id="1423742"/>
    <lineage>
        <taxon>Bacteria</taxon>
        <taxon>Bacillati</taxon>
        <taxon>Bacillota</taxon>
        <taxon>Bacilli</taxon>
        <taxon>Lactobacillales</taxon>
        <taxon>Lactobacillaceae</taxon>
        <taxon>Limosilactobacillus</taxon>
    </lineage>
</organism>
<evidence type="ECO:0000313" key="1">
    <source>
        <dbReference type="EMBL" id="KRL92968.1"/>
    </source>
</evidence>
<comment type="caution">
    <text evidence="1">The sequence shown here is derived from an EMBL/GenBank/DDBJ whole genome shotgun (WGS) entry which is preliminary data.</text>
</comment>
<sequence length="108" mass="12628">MEFLITYGFNRHKMNVSIVDGHELNQIDTQQSVNNETYFIEVIEPNSSVFIRLYEQTIIKEQRLIKKQAQFIIDNLVKGTSLSDLTNEYGFVIKDESQSYSRIYLSPT</sequence>
<dbReference type="STRING" id="417373.GCA_001570685_00772"/>
<proteinExistence type="predicted"/>
<keyword evidence="2" id="KW-1185">Reference proteome</keyword>
<reference evidence="1 2" key="1">
    <citation type="journal article" date="2015" name="Genome Announc.">
        <title>Expanding the biotechnology potential of lactobacilli through comparative genomics of 213 strains and associated genera.</title>
        <authorList>
            <person name="Sun Z."/>
            <person name="Harris H.M."/>
            <person name="McCann A."/>
            <person name="Guo C."/>
            <person name="Argimon S."/>
            <person name="Zhang W."/>
            <person name="Yang X."/>
            <person name="Jeffery I.B."/>
            <person name="Cooney J.C."/>
            <person name="Kagawa T.F."/>
            <person name="Liu W."/>
            <person name="Song Y."/>
            <person name="Salvetti E."/>
            <person name="Wrobel A."/>
            <person name="Rasinkangas P."/>
            <person name="Parkhill J."/>
            <person name="Rea M.C."/>
            <person name="O'Sullivan O."/>
            <person name="Ritari J."/>
            <person name="Douillard F.P."/>
            <person name="Paul Ross R."/>
            <person name="Yang R."/>
            <person name="Briner A.E."/>
            <person name="Felis G.E."/>
            <person name="de Vos W.M."/>
            <person name="Barrangou R."/>
            <person name="Klaenhammer T.R."/>
            <person name="Caufield P.W."/>
            <person name="Cui Y."/>
            <person name="Zhang H."/>
            <person name="O'Toole P.W."/>
        </authorList>
    </citation>
    <scope>NUCLEOTIDE SEQUENCE [LARGE SCALE GENOMIC DNA]</scope>
    <source>
        <strain evidence="1 2">DSM 18793</strain>
    </source>
</reference>
<name>A0A0R1UNI9_9LACO</name>
<dbReference type="Proteomes" id="UP000051084">
    <property type="component" value="Unassembled WGS sequence"/>
</dbReference>
<dbReference type="AlphaFoldDB" id="A0A0R1UNI9"/>